<gene>
    <name evidence="6" type="ORF">ABZZ21_10095</name>
</gene>
<evidence type="ECO:0000256" key="1">
    <source>
        <dbReference type="ARBA" id="ARBA00023015"/>
    </source>
</evidence>
<evidence type="ECO:0000313" key="6">
    <source>
        <dbReference type="EMBL" id="MET9844914.1"/>
    </source>
</evidence>
<feature type="DNA-binding region" description="H-T-H motif" evidence="4">
    <location>
        <begin position="31"/>
        <end position="50"/>
    </location>
</feature>
<keyword evidence="3" id="KW-0804">Transcription</keyword>
<sequence length="213" mass="22400">MAKQERAVRTRNALIESAAELFDREGFETASLSMISARAGVSSGALHFHFASKADLADAVGQAAALRLGRITAQDSGDTLQSLIDATYALVRALGHDAVLRAGFDLGDGSGRVRSGAGLRRAWQEWVEEVLAKADMEGTLAHGVSAEDAAAVVVAATAGLESLGRHDPRWLTADSLSRFWRLLLPRVACTATLGTLRPSGSGGMRRGEGPGVY</sequence>
<dbReference type="Proteomes" id="UP001550210">
    <property type="component" value="Unassembled WGS sequence"/>
</dbReference>
<dbReference type="InterPro" id="IPR023772">
    <property type="entry name" value="DNA-bd_HTH_TetR-type_CS"/>
</dbReference>
<keyword evidence="7" id="KW-1185">Reference proteome</keyword>
<comment type="caution">
    <text evidence="6">The sequence shown here is derived from an EMBL/GenBank/DDBJ whole genome shotgun (WGS) entry which is preliminary data.</text>
</comment>
<evidence type="ECO:0000256" key="4">
    <source>
        <dbReference type="PROSITE-ProRule" id="PRU00335"/>
    </source>
</evidence>
<dbReference type="RefSeq" id="WP_355395283.1">
    <property type="nucleotide sequence ID" value="NZ_JBEGHN010000012.1"/>
</dbReference>
<dbReference type="EMBL" id="JBEXPZ010000011">
    <property type="protein sequence ID" value="MET9844914.1"/>
    <property type="molecule type" value="Genomic_DNA"/>
</dbReference>
<dbReference type="InterPro" id="IPR001647">
    <property type="entry name" value="HTH_TetR"/>
</dbReference>
<accession>A0ABV2UTP0</accession>
<dbReference type="Gene3D" id="1.10.357.10">
    <property type="entry name" value="Tetracycline Repressor, domain 2"/>
    <property type="match status" value="1"/>
</dbReference>
<evidence type="ECO:0000256" key="2">
    <source>
        <dbReference type="ARBA" id="ARBA00023125"/>
    </source>
</evidence>
<evidence type="ECO:0000313" key="7">
    <source>
        <dbReference type="Proteomes" id="UP001550210"/>
    </source>
</evidence>
<reference evidence="6 7" key="1">
    <citation type="submission" date="2024-06" db="EMBL/GenBank/DDBJ databases">
        <title>The Natural Products Discovery Center: Release of the First 8490 Sequenced Strains for Exploring Actinobacteria Biosynthetic Diversity.</title>
        <authorList>
            <person name="Kalkreuter E."/>
            <person name="Kautsar S.A."/>
            <person name="Yang D."/>
            <person name="Bader C.D."/>
            <person name="Teijaro C.N."/>
            <person name="Fluegel L."/>
            <person name="Davis C.M."/>
            <person name="Simpson J.R."/>
            <person name="Lauterbach L."/>
            <person name="Steele A.D."/>
            <person name="Gui C."/>
            <person name="Meng S."/>
            <person name="Li G."/>
            <person name="Viehrig K."/>
            <person name="Ye F."/>
            <person name="Su P."/>
            <person name="Kiefer A.F."/>
            <person name="Nichols A."/>
            <person name="Cepeda A.J."/>
            <person name="Yan W."/>
            <person name="Fan B."/>
            <person name="Jiang Y."/>
            <person name="Adhikari A."/>
            <person name="Zheng C.-J."/>
            <person name="Schuster L."/>
            <person name="Cowan T.M."/>
            <person name="Smanski M.J."/>
            <person name="Chevrette M.G."/>
            <person name="De Carvalho L.P.S."/>
            <person name="Shen B."/>
        </authorList>
    </citation>
    <scope>NUCLEOTIDE SEQUENCE [LARGE SCALE GENOMIC DNA]</scope>
    <source>
        <strain evidence="6 7">NPDC006434</strain>
    </source>
</reference>
<dbReference type="PROSITE" id="PS50977">
    <property type="entry name" value="HTH_TETR_2"/>
    <property type="match status" value="1"/>
</dbReference>
<dbReference type="SUPFAM" id="SSF48498">
    <property type="entry name" value="Tetracyclin repressor-like, C-terminal domain"/>
    <property type="match status" value="1"/>
</dbReference>
<dbReference type="InterPro" id="IPR047923">
    <property type="entry name" value="ArpA-like"/>
</dbReference>
<dbReference type="InterPro" id="IPR050109">
    <property type="entry name" value="HTH-type_TetR-like_transc_reg"/>
</dbReference>
<dbReference type="PRINTS" id="PR00455">
    <property type="entry name" value="HTHTETR"/>
</dbReference>
<name>A0ABV2UTP0_9ACTN</name>
<dbReference type="InterPro" id="IPR009057">
    <property type="entry name" value="Homeodomain-like_sf"/>
</dbReference>
<proteinExistence type="predicted"/>
<dbReference type="Pfam" id="PF00440">
    <property type="entry name" value="TetR_N"/>
    <property type="match status" value="1"/>
</dbReference>
<dbReference type="NCBIfam" id="NF041196">
    <property type="entry name" value="ScbR_bind_reg"/>
    <property type="match status" value="1"/>
</dbReference>
<keyword evidence="2 4" id="KW-0238">DNA-binding</keyword>
<dbReference type="PANTHER" id="PTHR30055">
    <property type="entry name" value="HTH-TYPE TRANSCRIPTIONAL REGULATOR RUTR"/>
    <property type="match status" value="1"/>
</dbReference>
<protein>
    <submittedName>
        <fullName evidence="6">ScbR family autoregulator-binding transcription factor</fullName>
    </submittedName>
</protein>
<organism evidence="6 7">
    <name type="scientific">Streptomyces ossamyceticus</name>
    <dbReference type="NCBI Taxonomy" id="249581"/>
    <lineage>
        <taxon>Bacteria</taxon>
        <taxon>Bacillati</taxon>
        <taxon>Actinomycetota</taxon>
        <taxon>Actinomycetes</taxon>
        <taxon>Kitasatosporales</taxon>
        <taxon>Streptomycetaceae</taxon>
        <taxon>Streptomyces</taxon>
    </lineage>
</organism>
<dbReference type="PANTHER" id="PTHR30055:SF234">
    <property type="entry name" value="HTH-TYPE TRANSCRIPTIONAL REGULATOR BETI"/>
    <property type="match status" value="1"/>
</dbReference>
<dbReference type="InterPro" id="IPR036271">
    <property type="entry name" value="Tet_transcr_reg_TetR-rel_C_sf"/>
</dbReference>
<feature type="domain" description="HTH tetR-type" evidence="5">
    <location>
        <begin position="8"/>
        <end position="68"/>
    </location>
</feature>
<dbReference type="SUPFAM" id="SSF46689">
    <property type="entry name" value="Homeodomain-like"/>
    <property type="match status" value="1"/>
</dbReference>
<keyword evidence="1" id="KW-0805">Transcription regulation</keyword>
<evidence type="ECO:0000259" key="5">
    <source>
        <dbReference type="PROSITE" id="PS50977"/>
    </source>
</evidence>
<dbReference type="PROSITE" id="PS01081">
    <property type="entry name" value="HTH_TETR_1"/>
    <property type="match status" value="1"/>
</dbReference>
<evidence type="ECO:0000256" key="3">
    <source>
        <dbReference type="ARBA" id="ARBA00023163"/>
    </source>
</evidence>